<reference evidence="1 2" key="1">
    <citation type="submission" date="2018-06" db="EMBL/GenBank/DDBJ databases">
        <title>Comparative genomics reveals the genomic features of Rhizophagus irregularis, R. cerebriforme, R. diaphanum and Gigaspora rosea, and their symbiotic lifestyle signature.</title>
        <authorList>
            <person name="Morin E."/>
            <person name="San Clemente H."/>
            <person name="Chen E.C.H."/>
            <person name="De La Providencia I."/>
            <person name="Hainaut M."/>
            <person name="Kuo A."/>
            <person name="Kohler A."/>
            <person name="Murat C."/>
            <person name="Tang N."/>
            <person name="Roy S."/>
            <person name="Loubradou J."/>
            <person name="Henrissat B."/>
            <person name="Grigoriev I.V."/>
            <person name="Corradi N."/>
            <person name="Roux C."/>
            <person name="Martin F.M."/>
        </authorList>
    </citation>
    <scope>NUCLEOTIDE SEQUENCE [LARGE SCALE GENOMIC DNA]</scope>
    <source>
        <strain evidence="1 2">DAOM 194757</strain>
    </source>
</reference>
<dbReference type="AlphaFoldDB" id="A0A397UHI7"/>
<accession>A0A397UHI7</accession>
<dbReference type="Proteomes" id="UP000266673">
    <property type="component" value="Unassembled WGS sequence"/>
</dbReference>
<evidence type="ECO:0000313" key="2">
    <source>
        <dbReference type="Proteomes" id="UP000266673"/>
    </source>
</evidence>
<sequence>MGTGTKTTCKRTMLGKFVCWDLSWYSPSCEYYYYIFSGVEAYETLSQIFKDPKWGVHEYKNQQQTWVVLVSQDTNQIQPKMVIQWRSKKIKDEANHVSEADCLMVVMNIKNTLHEIKQKCAYDLQYE</sequence>
<name>A0A397UHI7_9GLOM</name>
<comment type="caution">
    <text evidence="1">The sequence shown here is derived from an EMBL/GenBank/DDBJ whole genome shotgun (WGS) entry which is preliminary data.</text>
</comment>
<evidence type="ECO:0000313" key="1">
    <source>
        <dbReference type="EMBL" id="RIB09574.1"/>
    </source>
</evidence>
<protein>
    <submittedName>
        <fullName evidence="1">Uncharacterized protein</fullName>
    </submittedName>
</protein>
<organism evidence="1 2">
    <name type="scientific">Gigaspora rosea</name>
    <dbReference type="NCBI Taxonomy" id="44941"/>
    <lineage>
        <taxon>Eukaryota</taxon>
        <taxon>Fungi</taxon>
        <taxon>Fungi incertae sedis</taxon>
        <taxon>Mucoromycota</taxon>
        <taxon>Glomeromycotina</taxon>
        <taxon>Glomeromycetes</taxon>
        <taxon>Diversisporales</taxon>
        <taxon>Gigasporaceae</taxon>
        <taxon>Gigaspora</taxon>
    </lineage>
</organism>
<proteinExistence type="predicted"/>
<gene>
    <name evidence="1" type="ORF">C2G38_2146480</name>
</gene>
<dbReference type="EMBL" id="QKWP01001357">
    <property type="protein sequence ID" value="RIB09574.1"/>
    <property type="molecule type" value="Genomic_DNA"/>
</dbReference>
<keyword evidence="2" id="KW-1185">Reference proteome</keyword>